<reference evidence="11" key="1">
    <citation type="journal article" date="2023" name="Science">
        <title>Genome structures resolve the early diversification of teleost fishes.</title>
        <authorList>
            <person name="Parey E."/>
            <person name="Louis A."/>
            <person name="Montfort J."/>
            <person name="Bouchez O."/>
            <person name="Roques C."/>
            <person name="Iampietro C."/>
            <person name="Lluch J."/>
            <person name="Castinel A."/>
            <person name="Donnadieu C."/>
            <person name="Desvignes T."/>
            <person name="Floi Bucao C."/>
            <person name="Jouanno E."/>
            <person name="Wen M."/>
            <person name="Mejri S."/>
            <person name="Dirks R."/>
            <person name="Jansen H."/>
            <person name="Henkel C."/>
            <person name="Chen W.J."/>
            <person name="Zahm M."/>
            <person name="Cabau C."/>
            <person name="Klopp C."/>
            <person name="Thompson A.W."/>
            <person name="Robinson-Rechavi M."/>
            <person name="Braasch I."/>
            <person name="Lecointre G."/>
            <person name="Bobe J."/>
            <person name="Postlethwait J.H."/>
            <person name="Berthelot C."/>
            <person name="Roest Crollius H."/>
            <person name="Guiguen Y."/>
        </authorList>
    </citation>
    <scope>NUCLEOTIDE SEQUENCE</scope>
    <source>
        <strain evidence="11">Concon-B</strain>
    </source>
</reference>
<dbReference type="SMART" id="SM00353">
    <property type="entry name" value="HLH"/>
    <property type="match status" value="1"/>
</dbReference>
<keyword evidence="4" id="KW-0744">Spermatogenesis</keyword>
<dbReference type="InterPro" id="IPR039583">
    <property type="entry name" value="TCFL5/SOLH1/2"/>
</dbReference>
<dbReference type="Proteomes" id="UP001152803">
    <property type="component" value="Unassembled WGS sequence"/>
</dbReference>
<evidence type="ECO:0000313" key="11">
    <source>
        <dbReference type="EMBL" id="KAJ8263504.1"/>
    </source>
</evidence>
<evidence type="ECO:0000256" key="9">
    <source>
        <dbReference type="SAM" id="MobiDB-lite"/>
    </source>
</evidence>
<evidence type="ECO:0000256" key="7">
    <source>
        <dbReference type="ARBA" id="ARBA00023163"/>
    </source>
</evidence>
<keyword evidence="7" id="KW-0804">Transcription</keyword>
<evidence type="ECO:0000256" key="8">
    <source>
        <dbReference type="ARBA" id="ARBA00023242"/>
    </source>
</evidence>
<dbReference type="AlphaFoldDB" id="A0A9Q1DAG5"/>
<feature type="region of interest" description="Disordered" evidence="9">
    <location>
        <begin position="240"/>
        <end position="272"/>
    </location>
</feature>
<dbReference type="GO" id="GO:0005634">
    <property type="term" value="C:nucleus"/>
    <property type="evidence" value="ECO:0007669"/>
    <property type="project" value="UniProtKB-SubCell"/>
</dbReference>
<protein>
    <recommendedName>
        <fullName evidence="10">BHLH domain-containing protein</fullName>
    </recommendedName>
</protein>
<evidence type="ECO:0000256" key="6">
    <source>
        <dbReference type="ARBA" id="ARBA00023125"/>
    </source>
</evidence>
<dbReference type="PANTHER" id="PTHR15402:SF4">
    <property type="entry name" value="SPERMATOGENESIS- AND OOGENESIS-SPECIFIC BASIC HELIX-LOOP-HELIX-CONTAINING PROTEIN 1"/>
    <property type="match status" value="1"/>
</dbReference>
<evidence type="ECO:0000256" key="4">
    <source>
        <dbReference type="ARBA" id="ARBA00022871"/>
    </source>
</evidence>
<gene>
    <name evidence="11" type="ORF">COCON_G00159610</name>
</gene>
<feature type="region of interest" description="Disordered" evidence="9">
    <location>
        <begin position="192"/>
        <end position="218"/>
    </location>
</feature>
<keyword evidence="8" id="KW-0539">Nucleus</keyword>
<dbReference type="GO" id="GO:0007283">
    <property type="term" value="P:spermatogenesis"/>
    <property type="evidence" value="ECO:0007669"/>
    <property type="project" value="UniProtKB-KW"/>
</dbReference>
<evidence type="ECO:0000256" key="2">
    <source>
        <dbReference type="ARBA" id="ARBA00022473"/>
    </source>
</evidence>
<dbReference type="GO" id="GO:0030154">
    <property type="term" value="P:cell differentiation"/>
    <property type="evidence" value="ECO:0007669"/>
    <property type="project" value="UniProtKB-KW"/>
</dbReference>
<comment type="subcellular location">
    <subcellularLocation>
        <location evidence="1">Nucleus</location>
    </subcellularLocation>
</comment>
<dbReference type="Gene3D" id="4.10.280.10">
    <property type="entry name" value="Helix-loop-helix DNA-binding domain"/>
    <property type="match status" value="1"/>
</dbReference>
<keyword evidence="6" id="KW-0238">DNA-binding</keyword>
<keyword evidence="3" id="KW-0221">Differentiation</keyword>
<evidence type="ECO:0000256" key="5">
    <source>
        <dbReference type="ARBA" id="ARBA00023015"/>
    </source>
</evidence>
<evidence type="ECO:0000259" key="10">
    <source>
        <dbReference type="PROSITE" id="PS50888"/>
    </source>
</evidence>
<keyword evidence="2" id="KW-0217">Developmental protein</keyword>
<dbReference type="OrthoDB" id="5966556at2759"/>
<dbReference type="SUPFAM" id="SSF47459">
    <property type="entry name" value="HLH, helix-loop-helix DNA-binding domain"/>
    <property type="match status" value="1"/>
</dbReference>
<evidence type="ECO:0000313" key="12">
    <source>
        <dbReference type="Proteomes" id="UP001152803"/>
    </source>
</evidence>
<keyword evidence="12" id="KW-1185">Reference proteome</keyword>
<feature type="domain" description="BHLH" evidence="10">
    <location>
        <begin position="87"/>
        <end position="138"/>
    </location>
</feature>
<dbReference type="GO" id="GO:0000981">
    <property type="term" value="F:DNA-binding transcription factor activity, RNA polymerase II-specific"/>
    <property type="evidence" value="ECO:0007669"/>
    <property type="project" value="TreeGrafter"/>
</dbReference>
<name>A0A9Q1DAG5_CONCO</name>
<keyword evidence="5" id="KW-0805">Transcription regulation</keyword>
<dbReference type="PROSITE" id="PS50888">
    <property type="entry name" value="BHLH"/>
    <property type="match status" value="1"/>
</dbReference>
<feature type="compositionally biased region" description="Polar residues" evidence="9">
    <location>
        <begin position="240"/>
        <end position="258"/>
    </location>
</feature>
<dbReference type="InterPro" id="IPR011598">
    <property type="entry name" value="bHLH_dom"/>
</dbReference>
<dbReference type="InterPro" id="IPR036638">
    <property type="entry name" value="HLH_DNA-bd_sf"/>
</dbReference>
<evidence type="ECO:0000256" key="1">
    <source>
        <dbReference type="ARBA" id="ARBA00004123"/>
    </source>
</evidence>
<dbReference type="GO" id="GO:0046983">
    <property type="term" value="F:protein dimerization activity"/>
    <property type="evidence" value="ECO:0007669"/>
    <property type="project" value="InterPro"/>
</dbReference>
<sequence>MQPISECVVDCVDKRGRGTDHKSLVNDQICSVIVCPTAQRKIFGAPEHTRPQVSNFDDQWSSESEGERGLNEFQRKMRREHQRALASVNKACVVVERNRRKRITVSCNKLRQLLPQVSGVRRDMVTVLEMTVAFLEYVNQATLGYLHREPPDDLCRWWLSETRQRRRLSQRPGCVEERTTCSFRARKNSSALNTVRGEKLSSRVTEPGPLNTPRRLSGISSPHTTLKFYAPSFWYSPTLSPMTSGNPPQISRDCSSPTEDGGLTRLSPSGGGHSPFVGGHVLCVEVLR</sequence>
<dbReference type="GO" id="GO:0000978">
    <property type="term" value="F:RNA polymerase II cis-regulatory region sequence-specific DNA binding"/>
    <property type="evidence" value="ECO:0007669"/>
    <property type="project" value="TreeGrafter"/>
</dbReference>
<organism evidence="11 12">
    <name type="scientific">Conger conger</name>
    <name type="common">Conger eel</name>
    <name type="synonym">Muraena conger</name>
    <dbReference type="NCBI Taxonomy" id="82655"/>
    <lineage>
        <taxon>Eukaryota</taxon>
        <taxon>Metazoa</taxon>
        <taxon>Chordata</taxon>
        <taxon>Craniata</taxon>
        <taxon>Vertebrata</taxon>
        <taxon>Euteleostomi</taxon>
        <taxon>Actinopterygii</taxon>
        <taxon>Neopterygii</taxon>
        <taxon>Teleostei</taxon>
        <taxon>Anguilliformes</taxon>
        <taxon>Congridae</taxon>
        <taxon>Conger</taxon>
    </lineage>
</organism>
<dbReference type="EMBL" id="JAFJMO010000011">
    <property type="protein sequence ID" value="KAJ8263504.1"/>
    <property type="molecule type" value="Genomic_DNA"/>
</dbReference>
<dbReference type="Pfam" id="PF00010">
    <property type="entry name" value="HLH"/>
    <property type="match status" value="1"/>
</dbReference>
<dbReference type="PANTHER" id="PTHR15402">
    <property type="entry name" value="TRANSCRIPTION FACTOR-LIKE 5 PROTEIN"/>
    <property type="match status" value="1"/>
</dbReference>
<accession>A0A9Q1DAG5</accession>
<evidence type="ECO:0000256" key="3">
    <source>
        <dbReference type="ARBA" id="ARBA00022782"/>
    </source>
</evidence>
<comment type="caution">
    <text evidence="11">The sequence shown here is derived from an EMBL/GenBank/DDBJ whole genome shotgun (WGS) entry which is preliminary data.</text>
</comment>
<proteinExistence type="predicted"/>